<sequence length="321" mass="35004">MSDEERIAKDAAYWVEQINRPAVDTTQSARFDAWIGVDPRHGDAFARLQALWDSSVLEAALNDPELMVDDASTEMQVAEASPLAPRGRVWLLGGCIGIAAAIAAAVPLWLTTGAPQRLSTAKGAGASFTLADGSRVDLGPDTEIAAEYGVLSRTVTLVRGEAYFDVRHERWRPFRVASGANEVKVLGTAFNVDRQSDVSTVVEVFRGRVGLGPRNGRLVPIDKGRAGYMDGTRLTMSRIDPGQHGPEWKTGWFEASDVPLAALIDKLNRYSAKPILIRRPDLARRGITGRFRVQAVQDTLRAIEAAYGVHMRETAVNIVLE</sequence>
<evidence type="ECO:0000313" key="5">
    <source>
        <dbReference type="Proteomes" id="UP000706039"/>
    </source>
</evidence>
<dbReference type="InterPro" id="IPR006860">
    <property type="entry name" value="FecR"/>
</dbReference>
<feature type="transmembrane region" description="Helical" evidence="1">
    <location>
        <begin position="89"/>
        <end position="110"/>
    </location>
</feature>
<dbReference type="InterPro" id="IPR032623">
    <property type="entry name" value="FecR_N"/>
</dbReference>
<evidence type="ECO:0000256" key="1">
    <source>
        <dbReference type="SAM" id="Phobius"/>
    </source>
</evidence>
<evidence type="ECO:0000259" key="2">
    <source>
        <dbReference type="Pfam" id="PF04773"/>
    </source>
</evidence>
<protein>
    <submittedName>
        <fullName evidence="4">FecR domain-containing protein</fullName>
    </submittedName>
</protein>
<keyword evidence="1" id="KW-1133">Transmembrane helix</keyword>
<keyword evidence="1" id="KW-0472">Membrane</keyword>
<organism evidence="4 5">
    <name type="scientific">Sphingomonas colocasiae</name>
    <dbReference type="NCBI Taxonomy" id="1848973"/>
    <lineage>
        <taxon>Bacteria</taxon>
        <taxon>Pseudomonadati</taxon>
        <taxon>Pseudomonadota</taxon>
        <taxon>Alphaproteobacteria</taxon>
        <taxon>Sphingomonadales</taxon>
        <taxon>Sphingomonadaceae</taxon>
        <taxon>Sphingomonas</taxon>
    </lineage>
</organism>
<dbReference type="Gene3D" id="2.60.120.1440">
    <property type="match status" value="1"/>
</dbReference>
<dbReference type="InterPro" id="IPR012373">
    <property type="entry name" value="Ferrdict_sens_TM"/>
</dbReference>
<name>A0ABS7PJP6_9SPHN</name>
<dbReference type="RefSeq" id="WP_222987832.1">
    <property type="nucleotide sequence ID" value="NZ_JAINVV010000001.1"/>
</dbReference>
<feature type="domain" description="FecR N-terminal" evidence="3">
    <location>
        <begin position="10"/>
        <end position="51"/>
    </location>
</feature>
<comment type="caution">
    <text evidence="4">The sequence shown here is derived from an EMBL/GenBank/DDBJ whole genome shotgun (WGS) entry which is preliminary data.</text>
</comment>
<keyword evidence="1" id="KW-0812">Transmembrane</keyword>
<dbReference type="Pfam" id="PF04773">
    <property type="entry name" value="FecR"/>
    <property type="match status" value="1"/>
</dbReference>
<dbReference type="PANTHER" id="PTHR30273:SF2">
    <property type="entry name" value="PROTEIN FECR"/>
    <property type="match status" value="1"/>
</dbReference>
<accession>A0ABS7PJP6</accession>
<dbReference type="Proteomes" id="UP000706039">
    <property type="component" value="Unassembled WGS sequence"/>
</dbReference>
<reference evidence="4 5" key="1">
    <citation type="submission" date="2021-08" db="EMBL/GenBank/DDBJ databases">
        <authorList>
            <person name="Tuo L."/>
        </authorList>
    </citation>
    <scope>NUCLEOTIDE SEQUENCE [LARGE SCALE GENOMIC DNA]</scope>
    <source>
        <strain evidence="4 5">JCM 31229</strain>
    </source>
</reference>
<keyword evidence="5" id="KW-1185">Reference proteome</keyword>
<dbReference type="PIRSF" id="PIRSF018266">
    <property type="entry name" value="FecR"/>
    <property type="match status" value="1"/>
</dbReference>
<evidence type="ECO:0000259" key="3">
    <source>
        <dbReference type="Pfam" id="PF16220"/>
    </source>
</evidence>
<dbReference type="Gene3D" id="3.55.50.30">
    <property type="match status" value="1"/>
</dbReference>
<feature type="domain" description="FecR protein" evidence="2">
    <location>
        <begin position="117"/>
        <end position="209"/>
    </location>
</feature>
<evidence type="ECO:0000313" key="4">
    <source>
        <dbReference type="EMBL" id="MBY8820712.1"/>
    </source>
</evidence>
<dbReference type="PANTHER" id="PTHR30273">
    <property type="entry name" value="PERIPLASMIC SIGNAL SENSOR AND SIGMA FACTOR ACTIVATOR FECR-RELATED"/>
    <property type="match status" value="1"/>
</dbReference>
<gene>
    <name evidence="4" type="ORF">K7G82_00305</name>
</gene>
<dbReference type="Pfam" id="PF16220">
    <property type="entry name" value="DUF4880"/>
    <property type="match status" value="1"/>
</dbReference>
<proteinExistence type="predicted"/>
<dbReference type="EMBL" id="JAINVV010000001">
    <property type="protein sequence ID" value="MBY8820712.1"/>
    <property type="molecule type" value="Genomic_DNA"/>
</dbReference>